<dbReference type="Pfam" id="PF00106">
    <property type="entry name" value="adh_short"/>
    <property type="match status" value="1"/>
</dbReference>
<evidence type="ECO:0000256" key="10">
    <source>
        <dbReference type="ARBA" id="ARBA00044737"/>
    </source>
</evidence>
<dbReference type="OrthoDB" id="10267115at2759"/>
<dbReference type="GO" id="GO:0005789">
    <property type="term" value="C:endoplasmic reticulum membrane"/>
    <property type="evidence" value="ECO:0007669"/>
    <property type="project" value="TreeGrafter"/>
</dbReference>
<keyword evidence="8" id="KW-0443">Lipid metabolism</keyword>
<keyword evidence="12" id="KW-0812">Transmembrane</keyword>
<comment type="subcellular location">
    <subcellularLocation>
        <location evidence="1">Endoplasmic reticulum</location>
    </subcellularLocation>
</comment>
<dbReference type="Gene3D" id="3.40.50.720">
    <property type="entry name" value="NAD(P)-binding Rossmann-like Domain"/>
    <property type="match status" value="1"/>
</dbReference>
<protein>
    <recommendedName>
        <fullName evidence="9">3-dehydrosphinganine reductase</fullName>
        <ecNumber evidence="9">1.1.1.102</ecNumber>
    </recommendedName>
</protein>
<evidence type="ECO:0000313" key="14">
    <source>
        <dbReference type="EMBL" id="KXJ97703.1"/>
    </source>
</evidence>
<feature type="transmembrane region" description="Helical" evidence="12">
    <location>
        <begin position="303"/>
        <end position="321"/>
    </location>
</feature>
<keyword evidence="4" id="KW-0256">Endoplasmic reticulum</keyword>
<sequence>MATLSTLTWVFVAAFVAIVSAVAMGLFSSSGQLPVDGKTILITGASEGMGRSVALQLSAKGANVIIVSRSVVKLEQAISDIRAAARNPQTQRFHYISADVSKPDYGQPLLEQAVEWNNGKAIDIVWCAAGMSTPGFWAESPMSVKRTEMDINFWGSAELAHASLRQWCARDAPVTAEPKHLIFTASVLALFPVVGYGNYTPTKAAMRGLADTLVQEVEAYPQNVKVHIVYPGTILTSGFEREEMTKPKITKVIEDGDPRLSADEVASRAIAGLERGDYSVTTGFFPGGFLRWGAQGGQPRNNWVIDTIMGVIVPIVWIFALPDIYSKIRKFAKANGHPASYDKKT</sequence>
<name>A0A136JKN5_9PEZI</name>
<dbReference type="InterPro" id="IPR002347">
    <property type="entry name" value="SDR_fam"/>
</dbReference>
<dbReference type="CDD" id="cd08939">
    <property type="entry name" value="KDSR-like_SDR_c"/>
    <property type="match status" value="1"/>
</dbReference>
<dbReference type="SUPFAM" id="SSF51735">
    <property type="entry name" value="NAD(P)-binding Rossmann-fold domains"/>
    <property type="match status" value="1"/>
</dbReference>
<evidence type="ECO:0000256" key="6">
    <source>
        <dbReference type="ARBA" id="ARBA00022919"/>
    </source>
</evidence>
<evidence type="ECO:0000256" key="7">
    <source>
        <dbReference type="ARBA" id="ARBA00023002"/>
    </source>
</evidence>
<evidence type="ECO:0000256" key="11">
    <source>
        <dbReference type="ARBA" id="ARBA00048930"/>
    </source>
</evidence>
<evidence type="ECO:0000256" key="5">
    <source>
        <dbReference type="ARBA" id="ARBA00022857"/>
    </source>
</evidence>
<dbReference type="EMBL" id="KQ964245">
    <property type="protein sequence ID" value="KXJ97703.1"/>
    <property type="molecule type" value="Genomic_DNA"/>
</dbReference>
<gene>
    <name evidence="14" type="ORF">Micbo1qcDRAFT_156674</name>
</gene>
<accession>A0A136JKN5</accession>
<evidence type="ECO:0000256" key="3">
    <source>
        <dbReference type="ARBA" id="ARBA00004991"/>
    </source>
</evidence>
<evidence type="ECO:0000256" key="2">
    <source>
        <dbReference type="ARBA" id="ARBA00004760"/>
    </source>
</evidence>
<keyword evidence="15" id="KW-1185">Reference proteome</keyword>
<keyword evidence="12" id="KW-1133">Transmembrane helix</keyword>
<comment type="catalytic activity">
    <reaction evidence="11">
        <text>sphinganine + NADP(+) = 3-oxosphinganine + NADPH + H(+)</text>
        <dbReference type="Rhea" id="RHEA:22640"/>
        <dbReference type="ChEBI" id="CHEBI:15378"/>
        <dbReference type="ChEBI" id="CHEBI:57783"/>
        <dbReference type="ChEBI" id="CHEBI:57817"/>
        <dbReference type="ChEBI" id="CHEBI:58299"/>
        <dbReference type="ChEBI" id="CHEBI:58349"/>
        <dbReference type="EC" id="1.1.1.102"/>
    </reaction>
    <physiologicalReaction direction="right-to-left" evidence="11">
        <dbReference type="Rhea" id="RHEA:22642"/>
    </physiologicalReaction>
</comment>
<evidence type="ECO:0000256" key="12">
    <source>
        <dbReference type="SAM" id="Phobius"/>
    </source>
</evidence>
<keyword evidence="13" id="KW-0732">Signal</keyword>
<dbReference type="InterPro" id="IPR036291">
    <property type="entry name" value="NAD(P)-bd_dom_sf"/>
</dbReference>
<keyword evidence="6" id="KW-0746">Sphingolipid metabolism</keyword>
<evidence type="ECO:0000256" key="9">
    <source>
        <dbReference type="ARBA" id="ARBA00026112"/>
    </source>
</evidence>
<dbReference type="PANTHER" id="PTHR43550">
    <property type="entry name" value="3-KETODIHYDROSPHINGOSINE REDUCTASE"/>
    <property type="match status" value="1"/>
</dbReference>
<dbReference type="InterPro" id="IPR045022">
    <property type="entry name" value="KDSR-like"/>
</dbReference>
<feature type="chain" id="PRO_5007293886" description="3-dehydrosphinganine reductase" evidence="13">
    <location>
        <begin position="22"/>
        <end position="345"/>
    </location>
</feature>
<evidence type="ECO:0000313" key="15">
    <source>
        <dbReference type="Proteomes" id="UP000070501"/>
    </source>
</evidence>
<keyword evidence="12" id="KW-0472">Membrane</keyword>
<proteinExistence type="predicted"/>
<evidence type="ECO:0000256" key="8">
    <source>
        <dbReference type="ARBA" id="ARBA00023098"/>
    </source>
</evidence>
<dbReference type="GO" id="GO:0006666">
    <property type="term" value="P:3-keto-sphinganine metabolic process"/>
    <property type="evidence" value="ECO:0007669"/>
    <property type="project" value="InterPro"/>
</dbReference>
<dbReference type="GO" id="GO:0030148">
    <property type="term" value="P:sphingolipid biosynthetic process"/>
    <property type="evidence" value="ECO:0007669"/>
    <property type="project" value="InterPro"/>
</dbReference>
<evidence type="ECO:0000256" key="13">
    <source>
        <dbReference type="SAM" id="SignalP"/>
    </source>
</evidence>
<organism evidence="14 15">
    <name type="scientific">Microdochium bolleyi</name>
    <dbReference type="NCBI Taxonomy" id="196109"/>
    <lineage>
        <taxon>Eukaryota</taxon>
        <taxon>Fungi</taxon>
        <taxon>Dikarya</taxon>
        <taxon>Ascomycota</taxon>
        <taxon>Pezizomycotina</taxon>
        <taxon>Sordariomycetes</taxon>
        <taxon>Xylariomycetidae</taxon>
        <taxon>Xylariales</taxon>
        <taxon>Microdochiaceae</taxon>
        <taxon>Microdochium</taxon>
    </lineage>
</organism>
<comment type="pathway">
    <text evidence="2">Lipid metabolism; sphingolipid metabolism.</text>
</comment>
<reference evidence="15" key="1">
    <citation type="submission" date="2016-02" db="EMBL/GenBank/DDBJ databases">
        <title>Draft genome sequence of Microdochium bolleyi, a fungal endophyte of beachgrass.</title>
        <authorList>
            <consortium name="DOE Joint Genome Institute"/>
            <person name="David A.S."/>
            <person name="May G."/>
            <person name="Haridas S."/>
            <person name="Lim J."/>
            <person name="Wang M."/>
            <person name="Labutti K."/>
            <person name="Lipzen A."/>
            <person name="Barry K."/>
            <person name="Grigoriev I.V."/>
        </authorList>
    </citation>
    <scope>NUCLEOTIDE SEQUENCE [LARGE SCALE GENOMIC DNA]</scope>
    <source>
        <strain evidence="15">J235TASD1</strain>
    </source>
</reference>
<dbReference type="EC" id="1.1.1.102" evidence="9"/>
<dbReference type="InParanoid" id="A0A136JKN5"/>
<dbReference type="FunCoup" id="A0A136JKN5">
    <property type="interactions" value="110"/>
</dbReference>
<evidence type="ECO:0000256" key="4">
    <source>
        <dbReference type="ARBA" id="ARBA00022824"/>
    </source>
</evidence>
<dbReference type="PRINTS" id="PR00081">
    <property type="entry name" value="GDHRDH"/>
</dbReference>
<comment type="pathway">
    <text evidence="3">Sphingolipid metabolism.</text>
</comment>
<evidence type="ECO:0000256" key="1">
    <source>
        <dbReference type="ARBA" id="ARBA00004240"/>
    </source>
</evidence>
<dbReference type="AlphaFoldDB" id="A0A136JKN5"/>
<dbReference type="STRING" id="196109.A0A136JKN5"/>
<keyword evidence="7" id="KW-0560">Oxidoreductase</keyword>
<dbReference type="PANTHER" id="PTHR43550:SF3">
    <property type="entry name" value="3-KETODIHYDROSPHINGOSINE REDUCTASE"/>
    <property type="match status" value="1"/>
</dbReference>
<comment type="function">
    <text evidence="10">Catalyzes the reduction of 3'-oxosphinganine (3-ketodihydrosphingosine/KDS) to sphinganine (dihydrosphingosine/DHS), the second step of de novo sphingolipid biosynthesis.</text>
</comment>
<keyword evidence="5" id="KW-0521">NADP</keyword>
<dbReference type="GO" id="GO:0047560">
    <property type="term" value="F:3-dehydrosphinganine reductase activity"/>
    <property type="evidence" value="ECO:0007669"/>
    <property type="project" value="UniProtKB-EC"/>
</dbReference>
<dbReference type="Proteomes" id="UP000070501">
    <property type="component" value="Unassembled WGS sequence"/>
</dbReference>
<feature type="signal peptide" evidence="13">
    <location>
        <begin position="1"/>
        <end position="21"/>
    </location>
</feature>